<keyword evidence="4" id="KW-0238">DNA-binding</keyword>
<name>A0A917MEA4_9SPHI</name>
<dbReference type="SMART" id="SM00448">
    <property type="entry name" value="REC"/>
    <property type="match status" value="1"/>
</dbReference>
<dbReference type="PROSITE" id="PS50930">
    <property type="entry name" value="HTH_LYTTR"/>
    <property type="match status" value="1"/>
</dbReference>
<feature type="modified residue" description="4-aspartylphosphate" evidence="1">
    <location>
        <position position="53"/>
    </location>
</feature>
<protein>
    <submittedName>
        <fullName evidence="4">DNA-binding response regulator</fullName>
    </submittedName>
</protein>
<evidence type="ECO:0000256" key="1">
    <source>
        <dbReference type="PROSITE-ProRule" id="PRU00169"/>
    </source>
</evidence>
<dbReference type="InterPro" id="IPR007492">
    <property type="entry name" value="LytTR_DNA-bd_dom"/>
</dbReference>
<accession>A0A917MEA4</accession>
<evidence type="ECO:0000259" key="3">
    <source>
        <dbReference type="PROSITE" id="PS50930"/>
    </source>
</evidence>
<evidence type="ECO:0000259" key="2">
    <source>
        <dbReference type="PROSITE" id="PS50110"/>
    </source>
</evidence>
<dbReference type="InterPro" id="IPR011006">
    <property type="entry name" value="CheY-like_superfamily"/>
</dbReference>
<dbReference type="Pfam" id="PF00072">
    <property type="entry name" value="Response_reg"/>
    <property type="match status" value="1"/>
</dbReference>
<dbReference type="SMART" id="SM00850">
    <property type="entry name" value="LytTR"/>
    <property type="match status" value="1"/>
</dbReference>
<dbReference type="AlphaFoldDB" id="A0A917MEA4"/>
<dbReference type="PANTHER" id="PTHR37299">
    <property type="entry name" value="TRANSCRIPTIONAL REGULATOR-RELATED"/>
    <property type="match status" value="1"/>
</dbReference>
<evidence type="ECO:0000313" key="5">
    <source>
        <dbReference type="Proteomes" id="UP000660862"/>
    </source>
</evidence>
<dbReference type="GO" id="GO:0003677">
    <property type="term" value="F:DNA binding"/>
    <property type="evidence" value="ECO:0007669"/>
    <property type="project" value="UniProtKB-KW"/>
</dbReference>
<dbReference type="PANTHER" id="PTHR37299:SF1">
    <property type="entry name" value="STAGE 0 SPORULATION PROTEIN A HOMOLOG"/>
    <property type="match status" value="1"/>
</dbReference>
<dbReference type="Gene3D" id="2.40.50.1020">
    <property type="entry name" value="LytTr DNA-binding domain"/>
    <property type="match status" value="1"/>
</dbReference>
<dbReference type="RefSeq" id="WP_188508152.1">
    <property type="nucleotide sequence ID" value="NZ_BMER01000006.1"/>
</dbReference>
<dbReference type="Gene3D" id="3.40.50.2300">
    <property type="match status" value="1"/>
</dbReference>
<reference evidence="4" key="1">
    <citation type="journal article" date="2014" name="Int. J. Syst. Evol. Microbiol.">
        <title>Complete genome sequence of Corynebacterium casei LMG S-19264T (=DSM 44701T), isolated from a smear-ripened cheese.</title>
        <authorList>
            <consortium name="US DOE Joint Genome Institute (JGI-PGF)"/>
            <person name="Walter F."/>
            <person name="Albersmeier A."/>
            <person name="Kalinowski J."/>
            <person name="Ruckert C."/>
        </authorList>
    </citation>
    <scope>NUCLEOTIDE SEQUENCE</scope>
    <source>
        <strain evidence="4">CGMCC 1.12195</strain>
    </source>
</reference>
<dbReference type="InterPro" id="IPR001789">
    <property type="entry name" value="Sig_transdc_resp-reg_receiver"/>
</dbReference>
<dbReference type="Proteomes" id="UP000660862">
    <property type="component" value="Unassembled WGS sequence"/>
</dbReference>
<dbReference type="EMBL" id="BMER01000006">
    <property type="protein sequence ID" value="GGH01995.1"/>
    <property type="molecule type" value="Genomic_DNA"/>
</dbReference>
<sequence>MKCIIIEDHAPAQHILQKYIRSTEALKLEMTCCDALEASTYLHDHSIDLIFLDINLPRFSGMEFLRSAQNHPLTILTTAYSEFALESYQFNVVDYLLKPFSFERFTQAVEKVMTMTQSIQQVGQEHATPADKYVYIKSSHDLVKLNRDDIIFIKSDSDYTEVITASNKYLTSEPLKDWVAKLNDDFKQVHKSYIINTAHLTKISHNKIYLTVDQVIPIGRAFKKHFMEKLLKFTGS</sequence>
<keyword evidence="1" id="KW-0597">Phosphoprotein</keyword>
<feature type="domain" description="HTH LytTR-type" evidence="3">
    <location>
        <begin position="134"/>
        <end position="232"/>
    </location>
</feature>
<gene>
    <name evidence="4" type="ORF">GCM10007415_42670</name>
</gene>
<evidence type="ECO:0000313" key="4">
    <source>
        <dbReference type="EMBL" id="GGH01995.1"/>
    </source>
</evidence>
<proteinExistence type="predicted"/>
<dbReference type="InterPro" id="IPR046947">
    <property type="entry name" value="LytR-like"/>
</dbReference>
<organism evidence="4 5">
    <name type="scientific">Parapedobacter pyrenivorans</name>
    <dbReference type="NCBI Taxonomy" id="1305674"/>
    <lineage>
        <taxon>Bacteria</taxon>
        <taxon>Pseudomonadati</taxon>
        <taxon>Bacteroidota</taxon>
        <taxon>Sphingobacteriia</taxon>
        <taxon>Sphingobacteriales</taxon>
        <taxon>Sphingobacteriaceae</taxon>
        <taxon>Parapedobacter</taxon>
    </lineage>
</organism>
<feature type="domain" description="Response regulatory" evidence="2">
    <location>
        <begin position="2"/>
        <end position="113"/>
    </location>
</feature>
<dbReference type="SUPFAM" id="SSF52172">
    <property type="entry name" value="CheY-like"/>
    <property type="match status" value="1"/>
</dbReference>
<comment type="caution">
    <text evidence="4">The sequence shown here is derived from an EMBL/GenBank/DDBJ whole genome shotgun (WGS) entry which is preliminary data.</text>
</comment>
<dbReference type="Pfam" id="PF04397">
    <property type="entry name" value="LytTR"/>
    <property type="match status" value="1"/>
</dbReference>
<reference evidence="4" key="2">
    <citation type="submission" date="2020-09" db="EMBL/GenBank/DDBJ databases">
        <authorList>
            <person name="Sun Q."/>
            <person name="Zhou Y."/>
        </authorList>
    </citation>
    <scope>NUCLEOTIDE SEQUENCE</scope>
    <source>
        <strain evidence="4">CGMCC 1.12195</strain>
    </source>
</reference>
<dbReference type="GO" id="GO:0000156">
    <property type="term" value="F:phosphorelay response regulator activity"/>
    <property type="evidence" value="ECO:0007669"/>
    <property type="project" value="InterPro"/>
</dbReference>
<keyword evidence="5" id="KW-1185">Reference proteome</keyword>
<dbReference type="PROSITE" id="PS50110">
    <property type="entry name" value="RESPONSE_REGULATORY"/>
    <property type="match status" value="1"/>
</dbReference>